<proteinExistence type="predicted"/>
<feature type="region of interest" description="Disordered" evidence="2">
    <location>
        <begin position="196"/>
        <end position="221"/>
    </location>
</feature>
<evidence type="ECO:0000313" key="3">
    <source>
        <dbReference type="EMBL" id="AOY79303.1"/>
    </source>
</evidence>
<organism evidence="3 4">
    <name type="scientific">Moorena producens (strain JHB)</name>
    <dbReference type="NCBI Taxonomy" id="1454205"/>
    <lineage>
        <taxon>Bacteria</taxon>
        <taxon>Bacillati</taxon>
        <taxon>Cyanobacteriota</taxon>
        <taxon>Cyanophyceae</taxon>
        <taxon>Coleofasciculales</taxon>
        <taxon>Coleofasciculaceae</taxon>
        <taxon>Moorena</taxon>
    </lineage>
</organism>
<gene>
    <name evidence="3" type="ORF">BJP36_04615</name>
</gene>
<dbReference type="EMBL" id="CP017708">
    <property type="protein sequence ID" value="AOY79303.1"/>
    <property type="molecule type" value="Genomic_DNA"/>
</dbReference>
<dbReference type="Proteomes" id="UP000176944">
    <property type="component" value="Chromosome"/>
</dbReference>
<sequence length="329" mass="38913">MVATKDSKDQIFQAFEQILKQRQNIDSKIATKEEEAEKAKNQQVLETASNYTVDNIVKGMADLQLEFGTIVNELSEKLSSEASKLDELKLAIKVETEHLQYLQQIRVVADALHLLNQEHQEKLKSLEQKADQQREEIEKDQEQKRKLWQKDQEDFEIARQEQNELLARERQRQEADYQYELERQRKIETDQYEELSRNQERELQESNQEKEKQWSEREQKLQESQDLFEEYQQKVEAFPAELDEIVKKVKDKAIKKVQNDAKVQADLLTKGWEVTQQGYDVKIQSLEQHIEKQNKQIENLYGQLQETLKQSQALTLKAFDGSSRSKDQN</sequence>
<keyword evidence="1" id="KW-0175">Coiled coil</keyword>
<dbReference type="AlphaFoldDB" id="A0A1D9FVG7"/>
<reference evidence="4" key="1">
    <citation type="submission" date="2016-10" db="EMBL/GenBank/DDBJ databases">
        <title>Comparative genomics uncovers the prolific and rare metabolic potential of the cyanobacterial genus Moorea.</title>
        <authorList>
            <person name="Leao T."/>
            <person name="Castelao G."/>
            <person name="Korobeynikov A."/>
            <person name="Monroe E.A."/>
            <person name="Podell S."/>
            <person name="Glukhov E."/>
            <person name="Allen E."/>
            <person name="Gerwick W.H."/>
            <person name="Gerwick L."/>
        </authorList>
    </citation>
    <scope>NUCLEOTIDE SEQUENCE [LARGE SCALE GENOMIC DNA]</scope>
    <source>
        <strain evidence="4">JHB</strain>
    </source>
</reference>
<feature type="coiled-coil region" evidence="1">
    <location>
        <begin position="71"/>
        <end position="143"/>
    </location>
</feature>
<evidence type="ECO:0000256" key="1">
    <source>
        <dbReference type="SAM" id="Coils"/>
    </source>
</evidence>
<accession>A0A1D9FVG7</accession>
<evidence type="ECO:0000256" key="2">
    <source>
        <dbReference type="SAM" id="MobiDB-lite"/>
    </source>
</evidence>
<evidence type="ECO:0000313" key="4">
    <source>
        <dbReference type="Proteomes" id="UP000176944"/>
    </source>
</evidence>
<name>A0A1D9FVG7_MOOP1</name>
<protein>
    <submittedName>
        <fullName evidence="3">Uncharacterized protein</fullName>
    </submittedName>
</protein>
<feature type="coiled-coil region" evidence="1">
    <location>
        <begin position="283"/>
        <end position="314"/>
    </location>
</feature>